<dbReference type="GO" id="GO:0043138">
    <property type="term" value="F:3'-5' DNA helicase activity"/>
    <property type="evidence" value="ECO:0007669"/>
    <property type="project" value="TreeGrafter"/>
</dbReference>
<evidence type="ECO:0000259" key="1">
    <source>
        <dbReference type="Pfam" id="PF22982"/>
    </source>
</evidence>
<protein>
    <recommendedName>
        <fullName evidence="1">ATP-dependent helicase HRQ1 winged helix domain-containing protein</fullName>
    </recommendedName>
</protein>
<dbReference type="GO" id="GO:0036297">
    <property type="term" value="P:interstrand cross-link repair"/>
    <property type="evidence" value="ECO:0007669"/>
    <property type="project" value="TreeGrafter"/>
</dbReference>
<dbReference type="InterPro" id="IPR055227">
    <property type="entry name" value="HRQ1_WHD"/>
</dbReference>
<feature type="non-terminal residue" evidence="2">
    <location>
        <position position="124"/>
    </location>
</feature>
<dbReference type="AlphaFoldDB" id="X1JFW7"/>
<name>X1JFW7_9ZZZZ</name>
<dbReference type="GO" id="GO:0006289">
    <property type="term" value="P:nucleotide-excision repair"/>
    <property type="evidence" value="ECO:0007669"/>
    <property type="project" value="TreeGrafter"/>
</dbReference>
<comment type="caution">
    <text evidence="2">The sequence shown here is derived from an EMBL/GenBank/DDBJ whole genome shotgun (WGS) entry which is preliminary data.</text>
</comment>
<feature type="non-terminal residue" evidence="2">
    <location>
        <position position="1"/>
    </location>
</feature>
<dbReference type="PANTHER" id="PTHR47957">
    <property type="entry name" value="ATP-DEPENDENT HELICASE HRQ1"/>
    <property type="match status" value="1"/>
</dbReference>
<dbReference type="PANTHER" id="PTHR47957:SF3">
    <property type="entry name" value="ATP-DEPENDENT HELICASE HRQ1"/>
    <property type="match status" value="1"/>
</dbReference>
<gene>
    <name evidence="2" type="ORF">S03H2_70343</name>
</gene>
<organism evidence="2">
    <name type="scientific">marine sediment metagenome</name>
    <dbReference type="NCBI Taxonomy" id="412755"/>
    <lineage>
        <taxon>unclassified sequences</taxon>
        <taxon>metagenomes</taxon>
        <taxon>ecological metagenomes</taxon>
    </lineage>
</organism>
<dbReference type="Pfam" id="PF22982">
    <property type="entry name" value="WHD_HRQ1"/>
    <property type="match status" value="1"/>
</dbReference>
<feature type="domain" description="ATP-dependent helicase HRQ1 winged helix" evidence="1">
    <location>
        <begin position="1"/>
        <end position="46"/>
    </location>
</feature>
<evidence type="ECO:0000313" key="2">
    <source>
        <dbReference type="EMBL" id="GAH92887.1"/>
    </source>
</evidence>
<proteinExistence type="predicted"/>
<accession>X1JFW7</accession>
<dbReference type="EMBL" id="BARU01046719">
    <property type="protein sequence ID" value="GAH92887.1"/>
    <property type="molecule type" value="Genomic_DNA"/>
</dbReference>
<reference evidence="2" key="1">
    <citation type="journal article" date="2014" name="Front. Microbiol.">
        <title>High frequency of phylogenetically diverse reductive dehalogenase-homologous genes in deep subseafloor sedimentary metagenomes.</title>
        <authorList>
            <person name="Kawai M."/>
            <person name="Futagami T."/>
            <person name="Toyoda A."/>
            <person name="Takaki Y."/>
            <person name="Nishi S."/>
            <person name="Hori S."/>
            <person name="Arai W."/>
            <person name="Tsubouchi T."/>
            <person name="Morono Y."/>
            <person name="Uchiyama I."/>
            <person name="Ito T."/>
            <person name="Fujiyama A."/>
            <person name="Inagaki F."/>
            <person name="Takami H."/>
        </authorList>
    </citation>
    <scope>NUCLEOTIDE SEQUENCE</scope>
    <source>
        <strain evidence="2">Expedition CK06-06</strain>
    </source>
</reference>
<sequence>GHLMCAASELPIQLEEDGIYWEENVEDILKALERENLLQKTRHGWVYSGKGRAVDAVSLDNISFETFKVIKQGKLLETMDRAQAYREAYKGAVLLHQGETYLVNDFDLKNLIIQIERKNVDYYT</sequence>
<dbReference type="GO" id="GO:0005634">
    <property type="term" value="C:nucleus"/>
    <property type="evidence" value="ECO:0007669"/>
    <property type="project" value="TreeGrafter"/>
</dbReference>